<organism evidence="2 3">
    <name type="scientific">Hypsizygus marmoreus</name>
    <name type="common">White beech mushroom</name>
    <name type="synonym">Agaricus marmoreus</name>
    <dbReference type="NCBI Taxonomy" id="39966"/>
    <lineage>
        <taxon>Eukaryota</taxon>
        <taxon>Fungi</taxon>
        <taxon>Dikarya</taxon>
        <taxon>Basidiomycota</taxon>
        <taxon>Agaricomycotina</taxon>
        <taxon>Agaricomycetes</taxon>
        <taxon>Agaricomycetidae</taxon>
        <taxon>Agaricales</taxon>
        <taxon>Tricholomatineae</taxon>
        <taxon>Lyophyllaceae</taxon>
        <taxon>Hypsizygus</taxon>
    </lineage>
</organism>
<dbReference type="OrthoDB" id="2919154at2759"/>
<dbReference type="AlphaFoldDB" id="A0A369K9M4"/>
<evidence type="ECO:0000256" key="1">
    <source>
        <dbReference type="SAM" id="Phobius"/>
    </source>
</evidence>
<sequence length="222" mass="25112">MFRINAPKFASVYLKILAIIVGFLCLIPPWRAAFDLVFFPFDPSSIDLGITTRLQSLRLSCVHHAGNQPVHLLWISQALRGIRAHNNLEELVLNLTCDQLEVTLDANWIEAEEWALEFDSLMTSPGFDHLHRVAVFVDLFDANNPYPLRLDDNARVIEGLEELLPLLQDTGLLSVQWVINELEGRHGTLELQGILDSKQARGVHIPLNAQKSPEPVWYCAED</sequence>
<evidence type="ECO:0000313" key="3">
    <source>
        <dbReference type="Proteomes" id="UP000076154"/>
    </source>
</evidence>
<keyword evidence="1" id="KW-0472">Membrane</keyword>
<keyword evidence="3" id="KW-1185">Reference proteome</keyword>
<dbReference type="InParanoid" id="A0A369K9M4"/>
<keyword evidence="1" id="KW-1133">Transmembrane helix</keyword>
<gene>
    <name evidence="2" type="ORF">Hypma_003775</name>
</gene>
<comment type="caution">
    <text evidence="2">The sequence shown here is derived from an EMBL/GenBank/DDBJ whole genome shotgun (WGS) entry which is preliminary data.</text>
</comment>
<reference evidence="2" key="1">
    <citation type="submission" date="2018-04" db="EMBL/GenBank/DDBJ databases">
        <title>Whole genome sequencing of Hypsizygus marmoreus.</title>
        <authorList>
            <person name="Choi I.-G."/>
            <person name="Min B."/>
            <person name="Kim J.-G."/>
            <person name="Kim S."/>
            <person name="Oh Y.-L."/>
            <person name="Kong W.-S."/>
            <person name="Park H."/>
            <person name="Jeong J."/>
            <person name="Song E.-S."/>
        </authorList>
    </citation>
    <scope>NUCLEOTIDE SEQUENCE [LARGE SCALE GENOMIC DNA]</scope>
    <source>
        <strain evidence="2">51987-8</strain>
    </source>
</reference>
<dbReference type="Proteomes" id="UP000076154">
    <property type="component" value="Unassembled WGS sequence"/>
</dbReference>
<keyword evidence="1" id="KW-0812">Transmembrane</keyword>
<dbReference type="EMBL" id="LUEZ02000015">
    <property type="protein sequence ID" value="RDB27616.1"/>
    <property type="molecule type" value="Genomic_DNA"/>
</dbReference>
<protein>
    <submittedName>
        <fullName evidence="2">Uncharacterized protein</fullName>
    </submittedName>
</protein>
<name>A0A369K9M4_HYPMA</name>
<accession>A0A369K9M4</accession>
<proteinExistence type="predicted"/>
<evidence type="ECO:0000313" key="2">
    <source>
        <dbReference type="EMBL" id="RDB27616.1"/>
    </source>
</evidence>
<feature type="transmembrane region" description="Helical" evidence="1">
    <location>
        <begin position="12"/>
        <end position="30"/>
    </location>
</feature>